<protein>
    <submittedName>
        <fullName evidence="2">Uncharacterized protein</fullName>
    </submittedName>
</protein>
<dbReference type="OrthoDB" id="1446488at2"/>
<evidence type="ECO:0000313" key="3">
    <source>
        <dbReference type="Proteomes" id="UP000198846"/>
    </source>
</evidence>
<evidence type="ECO:0000256" key="1">
    <source>
        <dbReference type="SAM" id="Phobius"/>
    </source>
</evidence>
<keyword evidence="1" id="KW-1133">Transmembrane helix</keyword>
<keyword evidence="1" id="KW-0472">Membrane</keyword>
<feature type="transmembrane region" description="Helical" evidence="1">
    <location>
        <begin position="5"/>
        <end position="22"/>
    </location>
</feature>
<proteinExistence type="predicted"/>
<dbReference type="Proteomes" id="UP000198846">
    <property type="component" value="Unassembled WGS sequence"/>
</dbReference>
<dbReference type="AlphaFoldDB" id="A0A1H4CIU4"/>
<reference evidence="2 3" key="1">
    <citation type="submission" date="2016-10" db="EMBL/GenBank/DDBJ databases">
        <authorList>
            <person name="de Groot N.N."/>
        </authorList>
    </citation>
    <scope>NUCLEOTIDE SEQUENCE [LARGE SCALE GENOMIC DNA]</scope>
    <source>
        <strain evidence="2 3">DSM 23842</strain>
    </source>
</reference>
<keyword evidence="1" id="KW-0812">Transmembrane</keyword>
<name>A0A1H4CIU4_BIZPA</name>
<gene>
    <name evidence="2" type="ORF">SAMN04487990_1207</name>
</gene>
<dbReference type="STRING" id="283786.SAMN04487990_1207"/>
<sequence length="119" mass="13563">MRKIIFWTSIVMNIILILGIFWNNVNSPSNELGILKEDIQVGHFMGNKTVFTLPKGLTVQNKSERGLAAIGQFENNRFAIVITANNALVDYNCDKKELNPNSNFYSAEFKTYLNNENME</sequence>
<keyword evidence="3" id="KW-1185">Reference proteome</keyword>
<dbReference type="EMBL" id="FNQK01000020">
    <property type="protein sequence ID" value="SEA60002.1"/>
    <property type="molecule type" value="Genomic_DNA"/>
</dbReference>
<organism evidence="2 3">
    <name type="scientific">Bizionia paragorgiae</name>
    <dbReference type="NCBI Taxonomy" id="283786"/>
    <lineage>
        <taxon>Bacteria</taxon>
        <taxon>Pseudomonadati</taxon>
        <taxon>Bacteroidota</taxon>
        <taxon>Flavobacteriia</taxon>
        <taxon>Flavobacteriales</taxon>
        <taxon>Flavobacteriaceae</taxon>
        <taxon>Bizionia</taxon>
    </lineage>
</organism>
<evidence type="ECO:0000313" key="2">
    <source>
        <dbReference type="EMBL" id="SEA60002.1"/>
    </source>
</evidence>
<dbReference type="RefSeq" id="WP_143034169.1">
    <property type="nucleotide sequence ID" value="NZ_FNQK01000020.1"/>
</dbReference>
<accession>A0A1H4CIU4</accession>